<keyword evidence="1" id="KW-0472">Membrane</keyword>
<evidence type="ECO:0000313" key="2">
    <source>
        <dbReference type="EMBL" id="MBB4939456.1"/>
    </source>
</evidence>
<dbReference type="AlphaFoldDB" id="A0A7W7RWE2"/>
<keyword evidence="1" id="KW-0812">Transmembrane</keyword>
<evidence type="ECO:0000256" key="1">
    <source>
        <dbReference type="SAM" id="Phobius"/>
    </source>
</evidence>
<keyword evidence="3" id="KW-1185">Reference proteome</keyword>
<feature type="transmembrane region" description="Helical" evidence="1">
    <location>
        <begin position="32"/>
        <end position="51"/>
    </location>
</feature>
<name>A0A7W7RWE2_9ACTN</name>
<dbReference type="Proteomes" id="UP000534286">
    <property type="component" value="Unassembled WGS sequence"/>
</dbReference>
<comment type="caution">
    <text evidence="2">The sequence shown here is derived from an EMBL/GenBank/DDBJ whole genome shotgun (WGS) entry which is preliminary data.</text>
</comment>
<dbReference type="EMBL" id="JACHJU010000001">
    <property type="protein sequence ID" value="MBB4939456.1"/>
    <property type="molecule type" value="Genomic_DNA"/>
</dbReference>
<keyword evidence="1" id="KW-1133">Transmembrane helix</keyword>
<evidence type="ECO:0000313" key="3">
    <source>
        <dbReference type="Proteomes" id="UP000534286"/>
    </source>
</evidence>
<sequence length="65" mass="7329">MPTDSPDWRVKEKWGHGYIQVDGCNERDPSEFAVFAAVLITLVIGGMLLAVRRLRRPRPHSGVRA</sequence>
<protein>
    <submittedName>
        <fullName evidence="2">Uncharacterized protein</fullName>
    </submittedName>
</protein>
<proteinExistence type="predicted"/>
<reference evidence="2 3" key="1">
    <citation type="submission" date="2020-08" db="EMBL/GenBank/DDBJ databases">
        <title>Sequencing the genomes of 1000 actinobacteria strains.</title>
        <authorList>
            <person name="Klenk H.-P."/>
        </authorList>
    </citation>
    <scope>NUCLEOTIDE SEQUENCE [LARGE SCALE GENOMIC DNA]</scope>
    <source>
        <strain evidence="2 3">DSM 43023</strain>
    </source>
</reference>
<gene>
    <name evidence="2" type="ORF">FHR32_003761</name>
</gene>
<accession>A0A7W7RWE2</accession>
<organism evidence="2 3">
    <name type="scientific">Streptosporangium album</name>
    <dbReference type="NCBI Taxonomy" id="47479"/>
    <lineage>
        <taxon>Bacteria</taxon>
        <taxon>Bacillati</taxon>
        <taxon>Actinomycetota</taxon>
        <taxon>Actinomycetes</taxon>
        <taxon>Streptosporangiales</taxon>
        <taxon>Streptosporangiaceae</taxon>
        <taxon>Streptosporangium</taxon>
    </lineage>
</organism>